<dbReference type="Pfam" id="PF01593">
    <property type="entry name" value="Amino_oxidase"/>
    <property type="match status" value="1"/>
</dbReference>
<dbReference type="SMR" id="A0A0M4EEA3"/>
<evidence type="ECO:0000313" key="2">
    <source>
        <dbReference type="EMBL" id="ALC41464.1"/>
    </source>
</evidence>
<accession>A0A0M4EEA3</accession>
<evidence type="ECO:0000259" key="1">
    <source>
        <dbReference type="Pfam" id="PF01593"/>
    </source>
</evidence>
<dbReference type="SUPFAM" id="SSF54373">
    <property type="entry name" value="FAD-linked reductases, C-terminal domain"/>
    <property type="match status" value="1"/>
</dbReference>
<dbReference type="GO" id="GO:0046592">
    <property type="term" value="F:polyamine oxidase activity"/>
    <property type="evidence" value="ECO:0007669"/>
    <property type="project" value="TreeGrafter"/>
</dbReference>
<dbReference type="SUPFAM" id="SSF51905">
    <property type="entry name" value="FAD/NAD(P)-binding domain"/>
    <property type="match status" value="1"/>
</dbReference>
<keyword evidence="3" id="KW-1185">Reference proteome</keyword>
<dbReference type="OrthoDB" id="5046242at2759"/>
<dbReference type="AlphaFoldDB" id="A0A0M4EEA3"/>
<dbReference type="PANTHER" id="PTHR10742">
    <property type="entry name" value="FLAVIN MONOAMINE OXIDASE"/>
    <property type="match status" value="1"/>
</dbReference>
<dbReference type="Gene3D" id="3.90.660.10">
    <property type="match status" value="1"/>
</dbReference>
<dbReference type="STRING" id="30019.A0A0M4EEA3"/>
<reference evidence="2 3" key="1">
    <citation type="submission" date="2015-08" db="EMBL/GenBank/DDBJ databases">
        <title>Ancestral chromatin configuration constrains chromatin evolution on differentiating sex chromosomes in Drosophila.</title>
        <authorList>
            <person name="Zhou Q."/>
            <person name="Bachtrog D."/>
        </authorList>
    </citation>
    <scope>NUCLEOTIDE SEQUENCE [LARGE SCALE GENOMIC DNA]</scope>
    <source>
        <tissue evidence="2">Whole larvae</tissue>
    </source>
</reference>
<protein>
    <submittedName>
        <fullName evidence="2">CG10561</fullName>
    </submittedName>
</protein>
<dbReference type="InterPro" id="IPR050281">
    <property type="entry name" value="Flavin_monoamine_oxidase"/>
</dbReference>
<sequence>MNCFSAYILKYFQCFNCLKDKKQTPHDKFHALKNKDPKQLKGYIHSEPNIVIVGAGAAGLACAVELKAHGFESVRILESSGRVGGRIRTMKFADNYVDLGAQWVHGERQNIVFQMAKGKELMGSTRELFLRLEWIRSNGQRLTKSLSKKLLNVMTHIFQMRHKDLAEFNGTFGEYLVDKFTEEMSEPSAQKIDREVAAEFLRTFKKMEGSAVDTDMSAAGFEDFHACHGDSLINFRNKGYRAFLHLLVEGDDMNELGLLKDCVEFNACVTKIDWDRLDGTVQLITDKGITYEADHVVVTVSLGVLKQNPQLFEPRLPLPKLRAINFMGFGTVTKIFVEFNEPFWQDNWPGFNAMWRTDDMYQPQLEWVADIYGFHRYPFQPRVLLGWAAGPHTDTIESIDSKMLAQGVLYMLRRFLPKLKIPQPKLVTTSKWSKDPAYLGGYSYPTLLSKSYNVSAMDLLQPCNLMAYESYELQQSFVSIMPMTVRPILLFAGEATSPHHFSTVHGAVETGLREARRLIGYYMKDNY</sequence>
<dbReference type="Gene3D" id="3.50.50.60">
    <property type="entry name" value="FAD/NAD(P)-binding domain"/>
    <property type="match status" value="1"/>
</dbReference>
<organism evidence="2 3">
    <name type="scientific">Drosophila busckii</name>
    <name type="common">Fruit fly</name>
    <dbReference type="NCBI Taxonomy" id="30019"/>
    <lineage>
        <taxon>Eukaryota</taxon>
        <taxon>Metazoa</taxon>
        <taxon>Ecdysozoa</taxon>
        <taxon>Arthropoda</taxon>
        <taxon>Hexapoda</taxon>
        <taxon>Insecta</taxon>
        <taxon>Pterygota</taxon>
        <taxon>Neoptera</taxon>
        <taxon>Endopterygota</taxon>
        <taxon>Diptera</taxon>
        <taxon>Brachycera</taxon>
        <taxon>Muscomorpha</taxon>
        <taxon>Ephydroidea</taxon>
        <taxon>Drosophilidae</taxon>
        <taxon>Drosophila</taxon>
    </lineage>
</organism>
<dbReference type="EMBL" id="CP012524">
    <property type="protein sequence ID" value="ALC41464.1"/>
    <property type="molecule type" value="Genomic_DNA"/>
</dbReference>
<proteinExistence type="predicted"/>
<dbReference type="InterPro" id="IPR002937">
    <property type="entry name" value="Amino_oxidase"/>
</dbReference>
<feature type="domain" description="Amine oxidase" evidence="1">
    <location>
        <begin position="58"/>
        <end position="519"/>
    </location>
</feature>
<dbReference type="InterPro" id="IPR036188">
    <property type="entry name" value="FAD/NAD-bd_sf"/>
</dbReference>
<evidence type="ECO:0000313" key="3">
    <source>
        <dbReference type="Proteomes" id="UP000494163"/>
    </source>
</evidence>
<gene>
    <name evidence="2" type="ORF">Dbus_chr2Rg1043</name>
</gene>
<dbReference type="Proteomes" id="UP000494163">
    <property type="component" value="Chromosome 2R"/>
</dbReference>
<dbReference type="PANTHER" id="PTHR10742:SF398">
    <property type="entry name" value="AMINE OXIDASE DOMAIN-CONTAINING PROTEIN-RELATED"/>
    <property type="match status" value="1"/>
</dbReference>
<name>A0A0M4EEA3_DROBS</name>
<dbReference type="OMA" id="MKFADNY"/>